<evidence type="ECO:0000313" key="3">
    <source>
        <dbReference type="Proteomes" id="UP001500839"/>
    </source>
</evidence>
<gene>
    <name evidence="2" type="ORF">GCM10023353_00710</name>
</gene>
<evidence type="ECO:0000313" key="2">
    <source>
        <dbReference type="EMBL" id="GAA4802572.1"/>
    </source>
</evidence>
<organism evidence="2 3">
    <name type="scientific">Tomitella cavernea</name>
    <dbReference type="NCBI Taxonomy" id="1387982"/>
    <lineage>
        <taxon>Bacteria</taxon>
        <taxon>Bacillati</taxon>
        <taxon>Actinomycetota</taxon>
        <taxon>Actinomycetes</taxon>
        <taxon>Mycobacteriales</taxon>
        <taxon>Tomitella</taxon>
    </lineage>
</organism>
<evidence type="ECO:0008006" key="4">
    <source>
        <dbReference type="Google" id="ProtNLM"/>
    </source>
</evidence>
<name>A0ABP9C3X9_9ACTN</name>
<feature type="region of interest" description="Disordered" evidence="1">
    <location>
        <begin position="232"/>
        <end position="267"/>
    </location>
</feature>
<protein>
    <recommendedName>
        <fullName evidence="4">GNAT family N-acetyltransferase</fullName>
    </recommendedName>
</protein>
<sequence length="267" mass="28201">MRWEAIDAVEADTTPLTLATIGDLPGHGRSCVFWEVDPDTSNGPHLDSAFEKEAWLSMVMLDWGPCGRIAWEEDSVVGYALYAPPALLPYAHRFPTGQASTDAILLTQLTSRAGPAGALDAGRDTVLLDAVVGDLIRRGVRAVEAFGYRAPATLGPGDHAFDPFDLVRGVPESAGPDCTCSRCMIPAVSLTAWGFEEVAPHNLFPRFRLELGRDLGWKAEVEAALESLPVADQAASTTRGGGSPFVTARAGGDPGCGSPADMVAPRA</sequence>
<reference evidence="3" key="1">
    <citation type="journal article" date="2019" name="Int. J. Syst. Evol. Microbiol.">
        <title>The Global Catalogue of Microorganisms (GCM) 10K type strain sequencing project: providing services to taxonomists for standard genome sequencing and annotation.</title>
        <authorList>
            <consortium name="The Broad Institute Genomics Platform"/>
            <consortium name="The Broad Institute Genome Sequencing Center for Infectious Disease"/>
            <person name="Wu L."/>
            <person name="Ma J."/>
        </authorList>
    </citation>
    <scope>NUCLEOTIDE SEQUENCE [LARGE SCALE GENOMIC DNA]</scope>
    <source>
        <strain evidence="3">JCM 18542</strain>
    </source>
</reference>
<dbReference type="Proteomes" id="UP001500839">
    <property type="component" value="Unassembled WGS sequence"/>
</dbReference>
<accession>A0ABP9C3X9</accession>
<proteinExistence type="predicted"/>
<dbReference type="EMBL" id="BAABKQ010000001">
    <property type="protein sequence ID" value="GAA4802572.1"/>
    <property type="molecule type" value="Genomic_DNA"/>
</dbReference>
<comment type="caution">
    <text evidence="2">The sequence shown here is derived from an EMBL/GenBank/DDBJ whole genome shotgun (WGS) entry which is preliminary data.</text>
</comment>
<keyword evidence="3" id="KW-1185">Reference proteome</keyword>
<evidence type="ECO:0000256" key="1">
    <source>
        <dbReference type="SAM" id="MobiDB-lite"/>
    </source>
</evidence>